<organism evidence="5 6">
    <name type="scientific">Ladona fulva</name>
    <name type="common">Scarce chaser dragonfly</name>
    <name type="synonym">Libellula fulva</name>
    <dbReference type="NCBI Taxonomy" id="123851"/>
    <lineage>
        <taxon>Eukaryota</taxon>
        <taxon>Metazoa</taxon>
        <taxon>Ecdysozoa</taxon>
        <taxon>Arthropoda</taxon>
        <taxon>Hexapoda</taxon>
        <taxon>Insecta</taxon>
        <taxon>Pterygota</taxon>
        <taxon>Palaeoptera</taxon>
        <taxon>Odonata</taxon>
        <taxon>Epiprocta</taxon>
        <taxon>Anisoptera</taxon>
        <taxon>Libelluloidea</taxon>
        <taxon>Libellulidae</taxon>
        <taxon>Ladona</taxon>
    </lineage>
</organism>
<reference evidence="5" key="2">
    <citation type="submission" date="2017-10" db="EMBL/GenBank/DDBJ databases">
        <title>Ladona fulva Genome sequencing and assembly.</title>
        <authorList>
            <person name="Murali S."/>
            <person name="Richards S."/>
            <person name="Bandaranaike D."/>
            <person name="Bellair M."/>
            <person name="Blankenburg K."/>
            <person name="Chao H."/>
            <person name="Dinh H."/>
            <person name="Doddapaneni H."/>
            <person name="Dugan-Rocha S."/>
            <person name="Elkadiri S."/>
            <person name="Gnanaolivu R."/>
            <person name="Hernandez B."/>
            <person name="Skinner E."/>
            <person name="Javaid M."/>
            <person name="Lee S."/>
            <person name="Li M."/>
            <person name="Ming W."/>
            <person name="Munidasa M."/>
            <person name="Muniz J."/>
            <person name="Nguyen L."/>
            <person name="Hughes D."/>
            <person name="Osuji N."/>
            <person name="Pu L.-L."/>
            <person name="Puazo M."/>
            <person name="Qu C."/>
            <person name="Quiroz J."/>
            <person name="Raj R."/>
            <person name="Weissenberger G."/>
            <person name="Xin Y."/>
            <person name="Zou X."/>
            <person name="Han Y."/>
            <person name="Worley K."/>
            <person name="Muzny D."/>
            <person name="Gibbs R."/>
        </authorList>
    </citation>
    <scope>NUCLEOTIDE SEQUENCE</scope>
    <source>
        <strain evidence="5">Sampled in the wild</strain>
    </source>
</reference>
<dbReference type="InterPro" id="IPR035022">
    <property type="entry name" value="PI3kinase_P85_nSH2"/>
</dbReference>
<dbReference type="Pfam" id="PF00017">
    <property type="entry name" value="SH2"/>
    <property type="match status" value="2"/>
</dbReference>
<dbReference type="InterPro" id="IPR036860">
    <property type="entry name" value="SH2_dom_sf"/>
</dbReference>
<dbReference type="SUPFAM" id="SSF55550">
    <property type="entry name" value="SH2 domain"/>
    <property type="match status" value="2"/>
</dbReference>
<dbReference type="PRINTS" id="PR00401">
    <property type="entry name" value="SH2DOMAIN"/>
</dbReference>
<dbReference type="GO" id="GO:0008286">
    <property type="term" value="P:insulin receptor signaling pathway"/>
    <property type="evidence" value="ECO:0007669"/>
    <property type="project" value="TreeGrafter"/>
</dbReference>
<dbReference type="Pfam" id="PF16454">
    <property type="entry name" value="PI3K_P85_iSH2"/>
    <property type="match status" value="1"/>
</dbReference>
<reference evidence="5" key="1">
    <citation type="submission" date="2013-04" db="EMBL/GenBank/DDBJ databases">
        <authorList>
            <person name="Qu J."/>
            <person name="Murali S.C."/>
            <person name="Bandaranaike D."/>
            <person name="Bellair M."/>
            <person name="Blankenburg K."/>
            <person name="Chao H."/>
            <person name="Dinh H."/>
            <person name="Doddapaneni H."/>
            <person name="Downs B."/>
            <person name="Dugan-Rocha S."/>
            <person name="Elkadiri S."/>
            <person name="Gnanaolivu R.D."/>
            <person name="Hernandez B."/>
            <person name="Javaid M."/>
            <person name="Jayaseelan J.C."/>
            <person name="Lee S."/>
            <person name="Li M."/>
            <person name="Ming W."/>
            <person name="Munidasa M."/>
            <person name="Muniz J."/>
            <person name="Nguyen L."/>
            <person name="Ongeri F."/>
            <person name="Osuji N."/>
            <person name="Pu L.-L."/>
            <person name="Puazo M."/>
            <person name="Qu C."/>
            <person name="Quiroz J."/>
            <person name="Raj R."/>
            <person name="Weissenberger G."/>
            <person name="Xin Y."/>
            <person name="Zou X."/>
            <person name="Han Y."/>
            <person name="Richards S."/>
            <person name="Worley K."/>
            <person name="Muzny D."/>
            <person name="Gibbs R."/>
        </authorList>
    </citation>
    <scope>NUCLEOTIDE SEQUENCE</scope>
    <source>
        <strain evidence="5">Sampled in the wild</strain>
    </source>
</reference>
<dbReference type="PANTHER" id="PTHR10155:SF10">
    <property type="entry name" value="PI3K21B, ISOFORM B"/>
    <property type="match status" value="1"/>
</dbReference>
<dbReference type="Proteomes" id="UP000792457">
    <property type="component" value="Unassembled WGS sequence"/>
</dbReference>
<dbReference type="CDD" id="cd12923">
    <property type="entry name" value="iSH2_PI3K_IA_R"/>
    <property type="match status" value="1"/>
</dbReference>
<dbReference type="AlphaFoldDB" id="A0A8K0KKQ0"/>
<dbReference type="InterPro" id="IPR000980">
    <property type="entry name" value="SH2"/>
</dbReference>
<protein>
    <recommendedName>
        <fullName evidence="4">SH2 domain-containing protein</fullName>
    </recommendedName>
</protein>
<dbReference type="InterPro" id="IPR032498">
    <property type="entry name" value="PI3K_P85_iSH2"/>
</dbReference>
<feature type="compositionally biased region" description="Low complexity" evidence="3">
    <location>
        <begin position="44"/>
        <end position="55"/>
    </location>
</feature>
<dbReference type="PROSITE" id="PS50001">
    <property type="entry name" value="SH2"/>
    <property type="match status" value="2"/>
</dbReference>
<evidence type="ECO:0000313" key="6">
    <source>
        <dbReference type="Proteomes" id="UP000792457"/>
    </source>
</evidence>
<evidence type="ECO:0000259" key="4">
    <source>
        <dbReference type="PROSITE" id="PS50001"/>
    </source>
</evidence>
<gene>
    <name evidence="5" type="ORF">J437_LFUL014130</name>
</gene>
<evidence type="ECO:0000313" key="5">
    <source>
        <dbReference type="EMBL" id="KAG8234043.1"/>
    </source>
</evidence>
<dbReference type="FunFam" id="3.30.505.10:FF:000100">
    <property type="entry name" value="phosphatidylinositol 3-kinase regulatory subunit gamma"/>
    <property type="match status" value="1"/>
</dbReference>
<comment type="caution">
    <text evidence="5">The sequence shown here is derived from an EMBL/GenBank/DDBJ whole genome shotgun (WGS) entry which is preliminary data.</text>
</comment>
<dbReference type="FunFam" id="3.30.505.10:FF:000014">
    <property type="entry name" value="Phosphatidylinositol 3-kinase regulatory subunit alpha"/>
    <property type="match status" value="1"/>
</dbReference>
<dbReference type="SMART" id="SM00252">
    <property type="entry name" value="SH2"/>
    <property type="match status" value="2"/>
</dbReference>
<dbReference type="Gene3D" id="3.30.505.10">
    <property type="entry name" value="SH2 domain"/>
    <property type="match status" value="2"/>
</dbReference>
<dbReference type="EMBL" id="KZ308766">
    <property type="protein sequence ID" value="KAG8234043.1"/>
    <property type="molecule type" value="Genomic_DNA"/>
</dbReference>
<dbReference type="Gene3D" id="1.10.287.1490">
    <property type="match status" value="1"/>
</dbReference>
<sequence>MENPVLHGEYVEKSPEINTAPALPPRKQSRPPAPTAVTYDQIDRTSISSSRPPTSYAGGFEPMDRTSMSSYNLESAEAIRALHEAEWYWGNISREDVNEKLNDTPDGTFLVRDASSKGGGYTLTLRKGGSNKLIKIFHRSGKYGFAEPYRFNSVVELVNAHRNESLVQYNAYLDIKLLYPLSRFQEDEIGSTTDIKKVYQAFLEIDNEYKNKSKCFDDFSELLFKTKQAIQLKNQALHAFTETIKVFEVQIQLQESHHKQAQPHETKSLEENFEILKQKLECVIASKENVEESLNQQVAYSRTLDREMNSLKPDIMELFKQRERHVAWLKERGVKIQCCDSSQWGSRQFEMETDISSLPHQNVNTWLIQNCSREDADRILEGTPDGTFLVRPSRSRVGQYALSITCNGVPNHCIIYHTDRGYGFAEPFNIYSSLKSLVLHYSQNSLEEHNDLLNTTLAYPVYAVI</sequence>
<keyword evidence="6" id="KW-1185">Reference proteome</keyword>
<accession>A0A8K0KKQ0</accession>
<feature type="domain" description="SH2" evidence="4">
    <location>
        <begin position="87"/>
        <end position="181"/>
    </location>
</feature>
<dbReference type="GO" id="GO:0005942">
    <property type="term" value="C:phosphatidylinositol 3-kinase complex"/>
    <property type="evidence" value="ECO:0007669"/>
    <property type="project" value="TreeGrafter"/>
</dbReference>
<dbReference type="GO" id="GO:0046935">
    <property type="term" value="F:1-phosphatidylinositol-3-kinase regulator activity"/>
    <property type="evidence" value="ECO:0007669"/>
    <property type="project" value="TreeGrafter"/>
</dbReference>
<dbReference type="PANTHER" id="PTHR10155">
    <property type="entry name" value="PHOSPHATIDYLINOSITOL 3-KINASE REGULATORY SUBUNIT"/>
    <property type="match status" value="1"/>
</dbReference>
<dbReference type="CDD" id="cd09942">
    <property type="entry name" value="SH2_nSH2_p85_like"/>
    <property type="match status" value="1"/>
</dbReference>
<keyword evidence="1 2" id="KW-0727">SH2 domain</keyword>
<name>A0A8K0KKQ0_LADFU</name>
<evidence type="ECO:0000256" key="1">
    <source>
        <dbReference type="ARBA" id="ARBA00022999"/>
    </source>
</evidence>
<dbReference type="OrthoDB" id="3175255at2759"/>
<evidence type="ECO:0000256" key="2">
    <source>
        <dbReference type="PROSITE-ProRule" id="PRU00191"/>
    </source>
</evidence>
<dbReference type="PRINTS" id="PR00678">
    <property type="entry name" value="PI3KINASEP85"/>
</dbReference>
<feature type="domain" description="SH2" evidence="4">
    <location>
        <begin position="366"/>
        <end position="461"/>
    </location>
</feature>
<evidence type="ECO:0000256" key="3">
    <source>
        <dbReference type="SAM" id="MobiDB-lite"/>
    </source>
</evidence>
<dbReference type="GO" id="GO:0046854">
    <property type="term" value="P:phosphatidylinositol phosphate biosynthetic process"/>
    <property type="evidence" value="ECO:0007669"/>
    <property type="project" value="TreeGrafter"/>
</dbReference>
<feature type="region of interest" description="Disordered" evidence="3">
    <location>
        <begin position="1"/>
        <end position="61"/>
    </location>
</feature>
<proteinExistence type="predicted"/>